<accession>A8Q013</accession>
<dbReference type="RefSeq" id="XP_001730971.1">
    <property type="nucleotide sequence ID" value="XM_001730919.1"/>
</dbReference>
<dbReference type="CDD" id="cd00609">
    <property type="entry name" value="AAT_like"/>
    <property type="match status" value="1"/>
</dbReference>
<dbReference type="Gene3D" id="3.90.1150.10">
    <property type="entry name" value="Aspartate Aminotransferase, domain 1"/>
    <property type="match status" value="1"/>
</dbReference>
<dbReference type="PANTHER" id="PTHR43807">
    <property type="entry name" value="FI04487P"/>
    <property type="match status" value="1"/>
</dbReference>
<dbReference type="STRING" id="425265.A8Q013"/>
<reference evidence="6 7" key="1">
    <citation type="journal article" date="2007" name="Proc. Natl. Acad. Sci. U.S.A.">
        <title>Dandruff-associated Malassezia genomes reveal convergent and divergent virulence traits shared with plant and human fungal pathogens.</title>
        <authorList>
            <person name="Xu J."/>
            <person name="Saunders C.W."/>
            <person name="Hu P."/>
            <person name="Grant R.A."/>
            <person name="Boekhout T."/>
            <person name="Kuramae E.E."/>
            <person name="Kronstad J.W."/>
            <person name="Deangelis Y.M."/>
            <person name="Reeder N.L."/>
            <person name="Johnstone K.R."/>
            <person name="Leland M."/>
            <person name="Fieno A.M."/>
            <person name="Begley W.M."/>
            <person name="Sun Y."/>
            <person name="Lacey M.P."/>
            <person name="Chaudhary T."/>
            <person name="Keough T."/>
            <person name="Chu L."/>
            <person name="Sears R."/>
            <person name="Yuan B."/>
            <person name="Dawson T.L.Jr."/>
        </authorList>
    </citation>
    <scope>NUCLEOTIDE SEQUENCE [LARGE SCALE GENOMIC DNA]</scope>
    <source>
        <strain evidence="7">ATCC MYA-4612 / CBS 7966</strain>
    </source>
</reference>
<feature type="domain" description="Aminotransferase class I/classII large" evidence="5">
    <location>
        <begin position="41"/>
        <end position="459"/>
    </location>
</feature>
<dbReference type="OMA" id="PRDFKLC"/>
<dbReference type="InterPro" id="IPR015421">
    <property type="entry name" value="PyrdxlP-dep_Trfase_major"/>
</dbReference>
<sequence>MSTRTSKPTRFLTQPSKRLYDELHRGTDVWTFFNPSVFPEAVNLGQGFMNWRPPTFVLEQLQKEMVERTDVHHYSPARGRPRLLKAISDTFSQSFHKPDAVGEAKMKEGIVDLDAQGLPKQRPASDARLDPTSEIVVTAGANEAMYCATTAFLEEGDEVVIMEPVFDQYVCETTFNGGTPIYVPILPPQSGRHAHDTQEKPLAVSANEWTFDWVALEEKLASPKAKMLFLNTPHNPIGKVCTLEELQRLAQLCIKHDILVIADEVYDCLTYEGHKHIRIASISGMWERTITVGSAGKSFACTGWRVGWAVGPAHLMTPLLAAHVRLTFCVNSLASEGTAIALEGARTNGFFERQRQEYEARRQELINMLEDVGLPYTIPYGSYFVLVDATNIQIPDDFAMPEQVRAKPRDYQVCWFIGKVCDVVAIPATAFYSSDGSALGERFIRFAFCKDGQIREAAQPLQRLRSYM</sequence>
<keyword evidence="2" id="KW-0032">Aminotransferase</keyword>
<dbReference type="AlphaFoldDB" id="A8Q013"/>
<dbReference type="InterPro" id="IPR015422">
    <property type="entry name" value="PyrdxlP-dep_Trfase_small"/>
</dbReference>
<evidence type="ECO:0000313" key="6">
    <source>
        <dbReference type="EMBL" id="EDP43757.1"/>
    </source>
</evidence>
<comment type="cofactor">
    <cofactor evidence="1">
        <name>pyridoxal 5'-phosphate</name>
        <dbReference type="ChEBI" id="CHEBI:597326"/>
    </cofactor>
</comment>
<dbReference type="SUPFAM" id="SSF53383">
    <property type="entry name" value="PLP-dependent transferases"/>
    <property type="match status" value="1"/>
</dbReference>
<dbReference type="OrthoDB" id="2414662at2759"/>
<dbReference type="InterPro" id="IPR015424">
    <property type="entry name" value="PyrdxlP-dep_Trfase"/>
</dbReference>
<dbReference type="GO" id="GO:0005739">
    <property type="term" value="C:mitochondrion"/>
    <property type="evidence" value="ECO:0007669"/>
    <property type="project" value="TreeGrafter"/>
</dbReference>
<evidence type="ECO:0000256" key="3">
    <source>
        <dbReference type="ARBA" id="ARBA00022679"/>
    </source>
</evidence>
<dbReference type="GeneID" id="5855278"/>
<evidence type="ECO:0000259" key="5">
    <source>
        <dbReference type="Pfam" id="PF00155"/>
    </source>
</evidence>
<keyword evidence="7" id="KW-1185">Reference proteome</keyword>
<evidence type="ECO:0000256" key="1">
    <source>
        <dbReference type="ARBA" id="ARBA00001933"/>
    </source>
</evidence>
<dbReference type="GO" id="GO:0016212">
    <property type="term" value="F:kynurenine-oxoglutarate transaminase activity"/>
    <property type="evidence" value="ECO:0007669"/>
    <property type="project" value="TreeGrafter"/>
</dbReference>
<dbReference type="Pfam" id="PF00155">
    <property type="entry name" value="Aminotran_1_2"/>
    <property type="match status" value="1"/>
</dbReference>
<keyword evidence="4" id="KW-0663">Pyridoxal phosphate</keyword>
<dbReference type="VEuPathDB" id="FungiDB:MGL_1970"/>
<dbReference type="InParanoid" id="A8Q013"/>
<dbReference type="PANTHER" id="PTHR43807:SF20">
    <property type="entry name" value="FI04487P"/>
    <property type="match status" value="1"/>
</dbReference>
<dbReference type="FunCoup" id="A8Q013">
    <property type="interactions" value="195"/>
</dbReference>
<name>A8Q013_MALGO</name>
<proteinExistence type="predicted"/>
<dbReference type="Gene3D" id="3.40.640.10">
    <property type="entry name" value="Type I PLP-dependent aspartate aminotransferase-like (Major domain)"/>
    <property type="match status" value="1"/>
</dbReference>
<protein>
    <recommendedName>
        <fullName evidence="5">Aminotransferase class I/classII large domain-containing protein</fullName>
    </recommendedName>
</protein>
<evidence type="ECO:0000256" key="2">
    <source>
        <dbReference type="ARBA" id="ARBA00022576"/>
    </source>
</evidence>
<evidence type="ECO:0000313" key="7">
    <source>
        <dbReference type="Proteomes" id="UP000008837"/>
    </source>
</evidence>
<dbReference type="InterPro" id="IPR004839">
    <property type="entry name" value="Aminotransferase_I/II_large"/>
</dbReference>
<dbReference type="EMBL" id="AAYY01000006">
    <property type="protein sequence ID" value="EDP43757.1"/>
    <property type="molecule type" value="Genomic_DNA"/>
</dbReference>
<dbReference type="InterPro" id="IPR051326">
    <property type="entry name" value="Kynurenine-oxoglutarate_AT"/>
</dbReference>
<dbReference type="GO" id="GO:0030170">
    <property type="term" value="F:pyridoxal phosphate binding"/>
    <property type="evidence" value="ECO:0007669"/>
    <property type="project" value="InterPro"/>
</dbReference>
<dbReference type="KEGG" id="mgl:MGL_1970"/>
<dbReference type="Proteomes" id="UP000008837">
    <property type="component" value="Unassembled WGS sequence"/>
</dbReference>
<evidence type="ECO:0000256" key="4">
    <source>
        <dbReference type="ARBA" id="ARBA00022898"/>
    </source>
</evidence>
<gene>
    <name evidence="6" type="ORF">MGL_1970</name>
</gene>
<organism evidence="6 7">
    <name type="scientific">Malassezia globosa (strain ATCC MYA-4612 / CBS 7966)</name>
    <name type="common">Dandruff-associated fungus</name>
    <dbReference type="NCBI Taxonomy" id="425265"/>
    <lineage>
        <taxon>Eukaryota</taxon>
        <taxon>Fungi</taxon>
        <taxon>Dikarya</taxon>
        <taxon>Basidiomycota</taxon>
        <taxon>Ustilaginomycotina</taxon>
        <taxon>Malasseziomycetes</taxon>
        <taxon>Malasseziales</taxon>
        <taxon>Malasseziaceae</taxon>
        <taxon>Malassezia</taxon>
    </lineage>
</organism>
<keyword evidence="3" id="KW-0808">Transferase</keyword>
<comment type="caution">
    <text evidence="6">The sequence shown here is derived from an EMBL/GenBank/DDBJ whole genome shotgun (WGS) entry which is preliminary data.</text>
</comment>